<evidence type="ECO:0000313" key="2">
    <source>
        <dbReference type="EMBL" id="GGG78295.1"/>
    </source>
</evidence>
<evidence type="ECO:0000259" key="1">
    <source>
        <dbReference type="Pfam" id="PF04536"/>
    </source>
</evidence>
<dbReference type="PANTHER" id="PTHR30373:SF8">
    <property type="entry name" value="BLL7265 PROTEIN"/>
    <property type="match status" value="1"/>
</dbReference>
<dbReference type="PANTHER" id="PTHR30373">
    <property type="entry name" value="UPF0603 PROTEIN YGCG"/>
    <property type="match status" value="1"/>
</dbReference>
<dbReference type="RefSeq" id="WP_188504619.1">
    <property type="nucleotide sequence ID" value="NZ_BMER01000001.1"/>
</dbReference>
<name>A0A917HGY4_9SPHI</name>
<sequence>MQAFTEEQQEKIVHAIQLAEGRTSGEIRLAVEPHCKGEPMDRAAVYFRRLGMDKTAQHNGVLIYIATDDHQFAIVGDAGIHAKVSPDFWEETKELMLRHFKQGDLVQGLIEGIVHAGEQLQRFFPRQDDDVNELPNDIAFGDGKND</sequence>
<accession>A0A917HGY4</accession>
<evidence type="ECO:0000313" key="3">
    <source>
        <dbReference type="Proteomes" id="UP000660862"/>
    </source>
</evidence>
<dbReference type="InterPro" id="IPR007621">
    <property type="entry name" value="TPM_dom"/>
</dbReference>
<reference evidence="2" key="2">
    <citation type="submission" date="2020-09" db="EMBL/GenBank/DDBJ databases">
        <authorList>
            <person name="Sun Q."/>
            <person name="Zhou Y."/>
        </authorList>
    </citation>
    <scope>NUCLEOTIDE SEQUENCE</scope>
    <source>
        <strain evidence="2">CGMCC 1.12195</strain>
    </source>
</reference>
<feature type="domain" description="TPM" evidence="1">
    <location>
        <begin position="3"/>
        <end position="114"/>
    </location>
</feature>
<keyword evidence="3" id="KW-1185">Reference proteome</keyword>
<dbReference type="Proteomes" id="UP000660862">
    <property type="component" value="Unassembled WGS sequence"/>
</dbReference>
<gene>
    <name evidence="2" type="ORF">GCM10007415_07900</name>
</gene>
<dbReference type="Gene3D" id="3.10.310.50">
    <property type="match status" value="1"/>
</dbReference>
<proteinExistence type="predicted"/>
<comment type="caution">
    <text evidence="2">The sequence shown here is derived from an EMBL/GenBank/DDBJ whole genome shotgun (WGS) entry which is preliminary data.</text>
</comment>
<dbReference type="EMBL" id="BMER01000001">
    <property type="protein sequence ID" value="GGG78295.1"/>
    <property type="molecule type" value="Genomic_DNA"/>
</dbReference>
<dbReference type="Pfam" id="PF04536">
    <property type="entry name" value="TPM_phosphatase"/>
    <property type="match status" value="1"/>
</dbReference>
<organism evidence="2 3">
    <name type="scientific">Parapedobacter pyrenivorans</name>
    <dbReference type="NCBI Taxonomy" id="1305674"/>
    <lineage>
        <taxon>Bacteria</taxon>
        <taxon>Pseudomonadati</taxon>
        <taxon>Bacteroidota</taxon>
        <taxon>Sphingobacteriia</taxon>
        <taxon>Sphingobacteriales</taxon>
        <taxon>Sphingobacteriaceae</taxon>
        <taxon>Parapedobacter</taxon>
    </lineage>
</organism>
<reference evidence="2" key="1">
    <citation type="journal article" date="2014" name="Int. J. Syst. Evol. Microbiol.">
        <title>Complete genome sequence of Corynebacterium casei LMG S-19264T (=DSM 44701T), isolated from a smear-ripened cheese.</title>
        <authorList>
            <consortium name="US DOE Joint Genome Institute (JGI-PGF)"/>
            <person name="Walter F."/>
            <person name="Albersmeier A."/>
            <person name="Kalinowski J."/>
            <person name="Ruckert C."/>
        </authorList>
    </citation>
    <scope>NUCLEOTIDE SEQUENCE</scope>
    <source>
        <strain evidence="2">CGMCC 1.12195</strain>
    </source>
</reference>
<protein>
    <recommendedName>
        <fullName evidence="1">TPM domain-containing protein</fullName>
    </recommendedName>
</protein>
<dbReference type="AlphaFoldDB" id="A0A917HGY4"/>